<dbReference type="Gene3D" id="3.30.230.10">
    <property type="match status" value="1"/>
</dbReference>
<dbReference type="EMBL" id="CP002131">
    <property type="protein sequence ID" value="ADL08498.1"/>
    <property type="molecule type" value="Genomic_DNA"/>
</dbReference>
<dbReference type="InterPro" id="IPR003959">
    <property type="entry name" value="ATPase_AAA_core"/>
</dbReference>
<dbReference type="SUPFAM" id="SSF54211">
    <property type="entry name" value="Ribosomal protein S5 domain 2-like"/>
    <property type="match status" value="1"/>
</dbReference>
<dbReference type="InterPro" id="IPR014721">
    <property type="entry name" value="Ribsml_uS5_D2-typ_fold_subgr"/>
</dbReference>
<dbReference type="OrthoDB" id="9803599at2"/>
<evidence type="ECO:0000256" key="4">
    <source>
        <dbReference type="ARBA" id="ARBA00022741"/>
    </source>
</evidence>
<evidence type="ECO:0000256" key="12">
    <source>
        <dbReference type="PIRSR" id="PIRSR001174-2"/>
    </source>
</evidence>
<accession>D9RYS4</accession>
<dbReference type="GO" id="GO:0006515">
    <property type="term" value="P:protein quality control for misfolded or incompletely synthesized proteins"/>
    <property type="evidence" value="ECO:0007669"/>
    <property type="project" value="UniProtKB-UniRule"/>
</dbReference>
<dbReference type="InterPro" id="IPR008269">
    <property type="entry name" value="Lon_proteolytic"/>
</dbReference>
<dbReference type="GO" id="GO:0004252">
    <property type="term" value="F:serine-type endopeptidase activity"/>
    <property type="evidence" value="ECO:0007669"/>
    <property type="project" value="UniProtKB-UniRule"/>
</dbReference>
<dbReference type="PROSITE" id="PS51787">
    <property type="entry name" value="LON_N"/>
    <property type="match status" value="1"/>
</dbReference>
<dbReference type="FunFam" id="3.30.230.10:FF:000010">
    <property type="entry name" value="Lon protease"/>
    <property type="match status" value="1"/>
</dbReference>
<feature type="domain" description="Lon proteolytic" evidence="15">
    <location>
        <begin position="592"/>
        <end position="773"/>
    </location>
</feature>
<dbReference type="InterPro" id="IPR020568">
    <property type="entry name" value="Ribosomal_Su5_D2-typ_SF"/>
</dbReference>
<dbReference type="Gene3D" id="2.30.130.40">
    <property type="entry name" value="LON domain-like"/>
    <property type="match status" value="1"/>
</dbReference>
<reference evidence="17 18" key="1">
    <citation type="journal article" date="2010" name="Stand. Genomic Sci.">
        <title>Complete genome sequence of Thermosediminibacter oceani type strain (JW/IW-1228P).</title>
        <authorList>
            <person name="Pitluck S."/>
            <person name="Yasawong M."/>
            <person name="Munk C."/>
            <person name="Nolan M."/>
            <person name="Lapidus A."/>
            <person name="Lucas S."/>
            <person name="Glavina Del Rio T."/>
            <person name="Tice H."/>
            <person name="Cheng J.F."/>
            <person name="Bruce D."/>
            <person name="Detter C."/>
            <person name="Tapia R."/>
            <person name="Han C."/>
            <person name="Goodwin L."/>
            <person name="Liolios K."/>
            <person name="Ivanova N."/>
            <person name="Mavromatis K."/>
            <person name="Mikhailova N."/>
            <person name="Pati A."/>
            <person name="Chen A."/>
            <person name="Palaniappan K."/>
            <person name="Land M."/>
            <person name="Hauser L."/>
            <person name="Chang Y.J."/>
            <person name="Jeffries C.D."/>
            <person name="Rohde M."/>
            <person name="Spring S."/>
            <person name="Sikorski J."/>
            <person name="Goker M."/>
            <person name="Woyke T."/>
            <person name="Bristow J."/>
            <person name="Eisen J.A."/>
            <person name="Markowitz V."/>
            <person name="Hugenholtz P."/>
            <person name="Kyrpides N.C."/>
            <person name="Klenk H.P."/>
        </authorList>
    </citation>
    <scope>NUCLEOTIDE SEQUENCE [LARGE SCALE GENOMIC DNA]</scope>
    <source>
        <strain evidence="18">ATCC BAA-1034 / DSM 16646 / JW/IW-1228P</strain>
    </source>
</reference>
<feature type="active site" evidence="9 11">
    <location>
        <position position="722"/>
    </location>
</feature>
<dbReference type="Pfam" id="PF22667">
    <property type="entry name" value="Lon_lid"/>
    <property type="match status" value="1"/>
</dbReference>
<comment type="subunit">
    <text evidence="9 10">Homohexamer. Organized in a ring with a central cavity.</text>
</comment>
<dbReference type="GO" id="GO:0034605">
    <property type="term" value="P:cellular response to heat"/>
    <property type="evidence" value="ECO:0007669"/>
    <property type="project" value="UniProtKB-UniRule"/>
</dbReference>
<dbReference type="InterPro" id="IPR046336">
    <property type="entry name" value="Lon_prtase_N_sf"/>
</dbReference>
<dbReference type="SMART" id="SM00464">
    <property type="entry name" value="LON"/>
    <property type="match status" value="1"/>
</dbReference>
<keyword evidence="7 9" id="KW-0067">ATP-binding</keyword>
<dbReference type="Pfam" id="PF00004">
    <property type="entry name" value="AAA"/>
    <property type="match status" value="1"/>
</dbReference>
<dbReference type="InterPro" id="IPR003593">
    <property type="entry name" value="AAA+_ATPase"/>
</dbReference>
<evidence type="ECO:0000256" key="6">
    <source>
        <dbReference type="ARBA" id="ARBA00022825"/>
    </source>
</evidence>
<keyword evidence="6 9" id="KW-0720">Serine protease</keyword>
<evidence type="ECO:0000313" key="17">
    <source>
        <dbReference type="EMBL" id="ADL08498.1"/>
    </source>
</evidence>
<dbReference type="SUPFAM" id="SSF88697">
    <property type="entry name" value="PUA domain-like"/>
    <property type="match status" value="1"/>
</dbReference>
<dbReference type="GO" id="GO:0004176">
    <property type="term" value="F:ATP-dependent peptidase activity"/>
    <property type="evidence" value="ECO:0007669"/>
    <property type="project" value="UniProtKB-UniRule"/>
</dbReference>
<dbReference type="Gene3D" id="1.20.58.1480">
    <property type="match status" value="1"/>
</dbReference>
<dbReference type="AlphaFoldDB" id="D9RYS4"/>
<comment type="catalytic activity">
    <reaction evidence="9 10 13">
        <text>Hydrolysis of proteins in presence of ATP.</text>
        <dbReference type="EC" id="3.4.21.53"/>
    </reaction>
</comment>
<evidence type="ECO:0000256" key="14">
    <source>
        <dbReference type="RuleBase" id="RU000591"/>
    </source>
</evidence>
<evidence type="ECO:0000313" key="18">
    <source>
        <dbReference type="Proteomes" id="UP000000272"/>
    </source>
</evidence>
<dbReference type="PROSITE" id="PS01046">
    <property type="entry name" value="LON_SER"/>
    <property type="match status" value="1"/>
</dbReference>
<dbReference type="Proteomes" id="UP000000272">
    <property type="component" value="Chromosome"/>
</dbReference>
<evidence type="ECO:0000256" key="9">
    <source>
        <dbReference type="HAMAP-Rule" id="MF_01973"/>
    </source>
</evidence>
<dbReference type="Gene3D" id="3.40.50.300">
    <property type="entry name" value="P-loop containing nucleotide triphosphate hydrolases"/>
    <property type="match status" value="1"/>
</dbReference>
<dbReference type="PRINTS" id="PR00830">
    <property type="entry name" value="ENDOLAPTASE"/>
</dbReference>
<dbReference type="NCBIfam" id="NF008053">
    <property type="entry name" value="PRK10787.1"/>
    <property type="match status" value="1"/>
</dbReference>
<dbReference type="GO" id="GO:0016887">
    <property type="term" value="F:ATP hydrolysis activity"/>
    <property type="evidence" value="ECO:0007669"/>
    <property type="project" value="UniProtKB-UniRule"/>
</dbReference>
<comment type="subcellular location">
    <subcellularLocation>
        <location evidence="1 9 10">Cytoplasm</location>
    </subcellularLocation>
</comment>
<dbReference type="InterPro" id="IPR027543">
    <property type="entry name" value="Lon_bac"/>
</dbReference>
<dbReference type="EC" id="3.4.21.53" evidence="9 10"/>
<proteinExistence type="evidence at transcript level"/>
<comment type="function">
    <text evidence="9">ATP-dependent serine protease that mediates the selective degradation of mutant and abnormal proteins as well as certain short-lived regulatory proteins. Required for cellular homeostasis and for survival from DNA damage and developmental changes induced by stress. Degrades polypeptides processively to yield small peptide fragments that are 5 to 10 amino acids long. Binds to DNA in a double-stranded, site-specific manner.</text>
</comment>
<keyword evidence="2 9" id="KW-0963">Cytoplasm</keyword>
<dbReference type="InterPro" id="IPR027065">
    <property type="entry name" value="Lon_Prtase"/>
</dbReference>
<dbReference type="SUPFAM" id="SSF52540">
    <property type="entry name" value="P-loop containing nucleoside triphosphate hydrolases"/>
    <property type="match status" value="1"/>
</dbReference>
<dbReference type="HOGENOM" id="CLU_004109_4_3_9"/>
<evidence type="ECO:0000256" key="3">
    <source>
        <dbReference type="ARBA" id="ARBA00022670"/>
    </source>
</evidence>
<evidence type="ECO:0000256" key="5">
    <source>
        <dbReference type="ARBA" id="ARBA00022801"/>
    </source>
</evidence>
<dbReference type="HAMAP" id="MF_01973">
    <property type="entry name" value="lon_bact"/>
    <property type="match status" value="1"/>
</dbReference>
<dbReference type="InterPro" id="IPR008268">
    <property type="entry name" value="Peptidase_S16_AS"/>
</dbReference>
<evidence type="ECO:0000256" key="10">
    <source>
        <dbReference type="PIRNR" id="PIRNR001174"/>
    </source>
</evidence>
<evidence type="ECO:0000256" key="1">
    <source>
        <dbReference type="ARBA" id="ARBA00004496"/>
    </source>
</evidence>
<keyword evidence="8 9" id="KW-0346">Stress response</keyword>
<keyword evidence="5 9" id="KW-0378">Hydrolase</keyword>
<dbReference type="GO" id="GO:0043565">
    <property type="term" value="F:sequence-specific DNA binding"/>
    <property type="evidence" value="ECO:0007669"/>
    <property type="project" value="UniProtKB-UniRule"/>
</dbReference>
<protein>
    <recommendedName>
        <fullName evidence="9 10">Lon protease</fullName>
        <ecNumber evidence="9 10">3.4.21.53</ecNumber>
    </recommendedName>
    <alternativeName>
        <fullName evidence="9">ATP-dependent protease La</fullName>
    </alternativeName>
</protein>
<keyword evidence="18" id="KW-1185">Reference proteome</keyword>
<dbReference type="PANTHER" id="PTHR10046">
    <property type="entry name" value="ATP DEPENDENT LON PROTEASE FAMILY MEMBER"/>
    <property type="match status" value="1"/>
</dbReference>
<sequence length="796" mass="89476">MEKRKLKRTLPLLPLRGLLVFPHMVLHFDVGRDKSIGALEEAMVGDEKIVLAAQKDARVDSPMPEDIYGTGTVAKIKQLLKMPGDTIRVLVEGLHRATIQEYIQCEPFFKVKVEEIVEDDVEAGPEEEALMRGVMSLFENYVNLNRKINPDALISIGNMRQPGRFADTIASYLNLKIEDKQLILETLNIKDRLSFLFETLTREIEILELEKRINNRVKKQLEKSQKEYYLREQIRAIQQELGEQDERVAEANEYRDKIKALNLPKDLEEKMMKEVDRLERTPPASAEMAVIRNYLDWIVALPWNTATEDLLDIKSAQAILDEGHYGLEKVKERILEFLAVRKLAESTKAPILCLAGPPGVGKTSLARSIAKAMGRKFVRVSLGGVRDEAEIRGHRRTYVGALPGRIIQGMKQAGTKNPVFLLDEIDKMSSDFRGDPAAALLEVLDPEQNHSFSDHYIELPFDLSKVLFITTANTLYNIPRPLLDRMEVISIPGYTEYEKLQIAKLHLIPRQIREHGLKPENLAFLDEAVIKIIRNYTREAGVRNLEREIASICRKVARSVVEGEKTTVEVDGSMVENFLGVPRFHYGVIEETDQVGVATGLAWTEMGGDILNIEATVMKGKGKLILTGKLGDVMQESAHAGYTYVRSKAEELGIEEDFHEKYDVHIHVPEGAIPKDGPSAGITMACALISALSGQPVDRTVAMTGEITLRGRVLPVGGIKEKVLAAHRAGIKTIILPEENIKDLEEVPQNVKQELCFIFVRTMDEVIEKALKTLPRKGIPKAQEHIKDMNSLFTAQ</sequence>
<dbReference type="STRING" id="555079.Toce_1764"/>
<dbReference type="GO" id="GO:0005737">
    <property type="term" value="C:cytoplasm"/>
    <property type="evidence" value="ECO:0007669"/>
    <property type="project" value="UniProtKB-SubCell"/>
</dbReference>
<feature type="binding site" evidence="9 12">
    <location>
        <begin position="356"/>
        <end position="363"/>
    </location>
    <ligand>
        <name>ATP</name>
        <dbReference type="ChEBI" id="CHEBI:30616"/>
    </ligand>
</feature>
<dbReference type="PROSITE" id="PS51786">
    <property type="entry name" value="LON_PROTEOLYTIC"/>
    <property type="match status" value="1"/>
</dbReference>
<dbReference type="MEROPS" id="S16.001"/>
<dbReference type="InterPro" id="IPR015947">
    <property type="entry name" value="PUA-like_sf"/>
</dbReference>
<dbReference type="SMART" id="SM00382">
    <property type="entry name" value="AAA"/>
    <property type="match status" value="1"/>
</dbReference>
<dbReference type="KEGG" id="toc:Toce_1764"/>
<dbReference type="InterPro" id="IPR027417">
    <property type="entry name" value="P-loop_NTPase"/>
</dbReference>
<dbReference type="Pfam" id="PF05362">
    <property type="entry name" value="Lon_C"/>
    <property type="match status" value="1"/>
</dbReference>
<comment type="similarity">
    <text evidence="9 10 13 14">Belongs to the peptidase S16 family.</text>
</comment>
<dbReference type="PIRSF" id="PIRSF001174">
    <property type="entry name" value="Lon_proteas"/>
    <property type="match status" value="1"/>
</dbReference>
<comment type="induction">
    <text evidence="9">By heat shock.</text>
</comment>
<gene>
    <name evidence="9" type="primary">lon</name>
    <name evidence="17" type="ordered locus">Toce_1764</name>
</gene>
<organism evidence="17 18">
    <name type="scientific">Thermosediminibacter oceani (strain ATCC BAA-1034 / DSM 16646 / JW/IW-1228P)</name>
    <dbReference type="NCBI Taxonomy" id="555079"/>
    <lineage>
        <taxon>Bacteria</taxon>
        <taxon>Bacillati</taxon>
        <taxon>Bacillota</taxon>
        <taxon>Clostridia</taxon>
        <taxon>Thermosediminibacterales</taxon>
        <taxon>Thermosediminibacteraceae</taxon>
        <taxon>Thermosediminibacter</taxon>
    </lineage>
</organism>
<evidence type="ECO:0000259" key="16">
    <source>
        <dbReference type="PROSITE" id="PS51787"/>
    </source>
</evidence>
<dbReference type="Gene3D" id="1.20.5.5270">
    <property type="match status" value="1"/>
</dbReference>
<evidence type="ECO:0000256" key="11">
    <source>
        <dbReference type="PIRSR" id="PIRSR001174-1"/>
    </source>
</evidence>
<dbReference type="GO" id="GO:0005524">
    <property type="term" value="F:ATP binding"/>
    <property type="evidence" value="ECO:0007669"/>
    <property type="project" value="UniProtKB-UniRule"/>
</dbReference>
<dbReference type="InterPro" id="IPR054594">
    <property type="entry name" value="Lon_lid"/>
</dbReference>
<evidence type="ECO:0000256" key="2">
    <source>
        <dbReference type="ARBA" id="ARBA00022490"/>
    </source>
</evidence>
<evidence type="ECO:0000256" key="13">
    <source>
        <dbReference type="PROSITE-ProRule" id="PRU01122"/>
    </source>
</evidence>
<dbReference type="InterPro" id="IPR003111">
    <property type="entry name" value="Lon_prtase_N"/>
</dbReference>
<dbReference type="eggNOG" id="COG0466">
    <property type="taxonomic scope" value="Bacteria"/>
</dbReference>
<dbReference type="NCBIfam" id="TIGR00763">
    <property type="entry name" value="lon"/>
    <property type="match status" value="1"/>
</dbReference>
<evidence type="ECO:0000256" key="7">
    <source>
        <dbReference type="ARBA" id="ARBA00022840"/>
    </source>
</evidence>
<feature type="active site" evidence="9 11">
    <location>
        <position position="679"/>
    </location>
</feature>
<dbReference type="Gene3D" id="1.10.8.60">
    <property type="match status" value="1"/>
</dbReference>
<dbReference type="Pfam" id="PF02190">
    <property type="entry name" value="LON_substr_bdg"/>
    <property type="match status" value="1"/>
</dbReference>
<dbReference type="InterPro" id="IPR004815">
    <property type="entry name" value="Lon_bac/euk-typ"/>
</dbReference>
<keyword evidence="4 9" id="KW-0547">Nucleotide-binding</keyword>
<dbReference type="RefSeq" id="WP_013276520.1">
    <property type="nucleotide sequence ID" value="NC_014377.1"/>
</dbReference>
<evidence type="ECO:0000259" key="15">
    <source>
        <dbReference type="PROSITE" id="PS51786"/>
    </source>
</evidence>
<keyword evidence="3 9" id="KW-0645">Protease</keyword>
<feature type="domain" description="Lon N-terminal" evidence="16">
    <location>
        <begin position="10"/>
        <end position="204"/>
    </location>
</feature>
<dbReference type="FunFam" id="3.40.50.300:FF:000382">
    <property type="entry name" value="Lon protease homolog 2, peroxisomal"/>
    <property type="match status" value="1"/>
</dbReference>
<name>D9RYS4_THEOJ</name>
<evidence type="ECO:0000256" key="8">
    <source>
        <dbReference type="ARBA" id="ARBA00023016"/>
    </source>
</evidence>
<dbReference type="CDD" id="cd19500">
    <property type="entry name" value="RecA-like_Lon"/>
    <property type="match status" value="1"/>
</dbReference>